<comment type="caution">
    <text evidence="1">The sequence shown here is derived from an EMBL/GenBank/DDBJ whole genome shotgun (WGS) entry which is preliminary data.</text>
</comment>
<name>A0A3M8C987_9BACL</name>
<sequence>MRETRVSKKDNLFVSSRFVLPEHREMYARIKEQERRYVPPELDSDQLAELSEQVWQAFQTGTALVLTYYNGKEPSRLSGYVMHIDQVQQRMKLRVDTGTQWLSFAALLQAERDVR</sequence>
<organism evidence="1 2">
    <name type="scientific">Brevibacillus invocatus</name>
    <dbReference type="NCBI Taxonomy" id="173959"/>
    <lineage>
        <taxon>Bacteria</taxon>
        <taxon>Bacillati</taxon>
        <taxon>Bacillota</taxon>
        <taxon>Bacilli</taxon>
        <taxon>Bacillales</taxon>
        <taxon>Paenibacillaceae</taxon>
        <taxon>Brevibacillus</taxon>
    </lineage>
</organism>
<evidence type="ECO:0000313" key="2">
    <source>
        <dbReference type="Proteomes" id="UP000282028"/>
    </source>
</evidence>
<dbReference type="Proteomes" id="UP000282028">
    <property type="component" value="Unassembled WGS sequence"/>
</dbReference>
<protein>
    <submittedName>
        <fullName evidence="1">YolD-like family protein</fullName>
    </submittedName>
</protein>
<dbReference type="InterPro" id="IPR014962">
    <property type="entry name" value="YolD"/>
</dbReference>
<accession>A0A3M8C987</accession>
<gene>
    <name evidence="1" type="ORF">EDM52_13810</name>
</gene>
<dbReference type="OrthoDB" id="2376882at2"/>
<dbReference type="AlphaFoldDB" id="A0A3M8C987"/>
<reference evidence="1 2" key="1">
    <citation type="submission" date="2018-10" db="EMBL/GenBank/DDBJ databases">
        <title>Phylogenomics of Brevibacillus.</title>
        <authorList>
            <person name="Dunlap C."/>
        </authorList>
    </citation>
    <scope>NUCLEOTIDE SEQUENCE [LARGE SCALE GENOMIC DNA]</scope>
    <source>
        <strain evidence="1 2">JCM 12215</strain>
    </source>
</reference>
<keyword evidence="2" id="KW-1185">Reference proteome</keyword>
<proteinExistence type="predicted"/>
<dbReference type="RefSeq" id="WP_122909565.1">
    <property type="nucleotide sequence ID" value="NZ_CBCSBE010000002.1"/>
</dbReference>
<dbReference type="Pfam" id="PF08863">
    <property type="entry name" value="YolD"/>
    <property type="match status" value="1"/>
</dbReference>
<dbReference type="EMBL" id="RHHR01000026">
    <property type="protein sequence ID" value="RNB72228.1"/>
    <property type="molecule type" value="Genomic_DNA"/>
</dbReference>
<evidence type="ECO:0000313" key="1">
    <source>
        <dbReference type="EMBL" id="RNB72228.1"/>
    </source>
</evidence>